<dbReference type="InterPro" id="IPR036390">
    <property type="entry name" value="WH_DNA-bd_sf"/>
</dbReference>
<dbReference type="PANTHER" id="PTHR43537:SF5">
    <property type="entry name" value="UXU OPERON TRANSCRIPTIONAL REGULATOR"/>
    <property type="match status" value="1"/>
</dbReference>
<sequence length="239" mass="26598">MRRSAITTTARKTLVATLRDNLREQIKSGKFAIGTRLPSEAELTREHLVSRTVVREAIAALRADGLVEPRQGSGVYVLEPQAEIPAPFTNIDSTRLSSVIELLELRTAVEVEAAGLASQRCSPSQEEKIILCLRAVNEANSDRRPSTEADFALHLAIAEATNNPRFPEFIQMIGPNSIPRRALDQSAPQEVPQSYIDRINAEHDQIVNAILGRDDNAARDAMRMHLKGSQERYRNLLRK</sequence>
<keyword evidence="2" id="KW-0238">DNA-binding</keyword>
<dbReference type="EMBL" id="MSPP01000005">
    <property type="protein sequence ID" value="OUD08426.1"/>
    <property type="molecule type" value="Genomic_DNA"/>
</dbReference>
<evidence type="ECO:0000256" key="3">
    <source>
        <dbReference type="ARBA" id="ARBA00023163"/>
    </source>
</evidence>
<gene>
    <name evidence="5" type="ORF">BVC71_13045</name>
</gene>
<dbReference type="Pfam" id="PF07729">
    <property type="entry name" value="FCD"/>
    <property type="match status" value="1"/>
</dbReference>
<proteinExistence type="predicted"/>
<keyword evidence="1" id="KW-0805">Transcription regulation</keyword>
<dbReference type="SMART" id="SM00345">
    <property type="entry name" value="HTH_GNTR"/>
    <property type="match status" value="1"/>
</dbReference>
<organism evidence="5 6">
    <name type="scientific">Marivivens niveibacter</name>
    <dbReference type="NCBI Taxonomy" id="1930667"/>
    <lineage>
        <taxon>Bacteria</taxon>
        <taxon>Pseudomonadati</taxon>
        <taxon>Pseudomonadota</taxon>
        <taxon>Alphaproteobacteria</taxon>
        <taxon>Rhodobacterales</taxon>
        <taxon>Paracoccaceae</taxon>
        <taxon>Marivivens group</taxon>
        <taxon>Marivivens</taxon>
    </lineage>
</organism>
<name>A0A251WVQ5_9RHOB</name>
<evidence type="ECO:0000313" key="6">
    <source>
        <dbReference type="Proteomes" id="UP000194664"/>
    </source>
</evidence>
<dbReference type="Gene3D" id="1.20.120.530">
    <property type="entry name" value="GntR ligand-binding domain-like"/>
    <property type="match status" value="1"/>
</dbReference>
<reference evidence="5 6" key="1">
    <citation type="submission" date="2016-12" db="EMBL/GenBank/DDBJ databases">
        <title>The draft genome sequence of HSLHS2.</title>
        <authorList>
            <person name="Hu D."/>
            <person name="Wang L."/>
            <person name="Shao Z."/>
        </authorList>
    </citation>
    <scope>NUCLEOTIDE SEQUENCE [LARGE SCALE GENOMIC DNA]</scope>
    <source>
        <strain evidence="5">MCCC 1A06712</strain>
    </source>
</reference>
<dbReference type="InterPro" id="IPR011711">
    <property type="entry name" value="GntR_C"/>
</dbReference>
<dbReference type="SMART" id="SM00895">
    <property type="entry name" value="FCD"/>
    <property type="match status" value="1"/>
</dbReference>
<dbReference type="PROSITE" id="PS50949">
    <property type="entry name" value="HTH_GNTR"/>
    <property type="match status" value="1"/>
</dbReference>
<evidence type="ECO:0000313" key="5">
    <source>
        <dbReference type="EMBL" id="OUD08426.1"/>
    </source>
</evidence>
<dbReference type="CDD" id="cd07377">
    <property type="entry name" value="WHTH_GntR"/>
    <property type="match status" value="1"/>
</dbReference>
<dbReference type="PANTHER" id="PTHR43537">
    <property type="entry name" value="TRANSCRIPTIONAL REGULATOR, GNTR FAMILY"/>
    <property type="match status" value="1"/>
</dbReference>
<evidence type="ECO:0000256" key="2">
    <source>
        <dbReference type="ARBA" id="ARBA00023125"/>
    </source>
</evidence>
<evidence type="ECO:0000256" key="1">
    <source>
        <dbReference type="ARBA" id="ARBA00023015"/>
    </source>
</evidence>
<dbReference type="SUPFAM" id="SSF48008">
    <property type="entry name" value="GntR ligand-binding domain-like"/>
    <property type="match status" value="1"/>
</dbReference>
<protein>
    <submittedName>
        <fullName evidence="5">GntR family transcriptional regulator</fullName>
    </submittedName>
</protein>
<dbReference type="SUPFAM" id="SSF46785">
    <property type="entry name" value="Winged helix' DNA-binding domain"/>
    <property type="match status" value="1"/>
</dbReference>
<comment type="caution">
    <text evidence="5">The sequence shown here is derived from an EMBL/GenBank/DDBJ whole genome shotgun (WGS) entry which is preliminary data.</text>
</comment>
<dbReference type="InterPro" id="IPR008920">
    <property type="entry name" value="TF_FadR/GntR_C"/>
</dbReference>
<keyword evidence="3" id="KW-0804">Transcription</keyword>
<dbReference type="InterPro" id="IPR036388">
    <property type="entry name" value="WH-like_DNA-bd_sf"/>
</dbReference>
<dbReference type="OrthoDB" id="9028214at2"/>
<dbReference type="Gene3D" id="1.10.10.10">
    <property type="entry name" value="Winged helix-like DNA-binding domain superfamily/Winged helix DNA-binding domain"/>
    <property type="match status" value="1"/>
</dbReference>
<dbReference type="Pfam" id="PF00392">
    <property type="entry name" value="GntR"/>
    <property type="match status" value="1"/>
</dbReference>
<accession>A0A251WVQ5</accession>
<dbReference type="GO" id="GO:0003677">
    <property type="term" value="F:DNA binding"/>
    <property type="evidence" value="ECO:0007669"/>
    <property type="project" value="UniProtKB-KW"/>
</dbReference>
<evidence type="ECO:0000259" key="4">
    <source>
        <dbReference type="PROSITE" id="PS50949"/>
    </source>
</evidence>
<keyword evidence="6" id="KW-1185">Reference proteome</keyword>
<dbReference type="GO" id="GO:0003700">
    <property type="term" value="F:DNA-binding transcription factor activity"/>
    <property type="evidence" value="ECO:0007669"/>
    <property type="project" value="InterPro"/>
</dbReference>
<feature type="domain" description="HTH gntR-type" evidence="4">
    <location>
        <begin position="12"/>
        <end position="80"/>
    </location>
</feature>
<dbReference type="PRINTS" id="PR00035">
    <property type="entry name" value="HTHGNTR"/>
</dbReference>
<dbReference type="AlphaFoldDB" id="A0A251WVQ5"/>
<dbReference type="Proteomes" id="UP000194664">
    <property type="component" value="Unassembled WGS sequence"/>
</dbReference>
<dbReference type="InterPro" id="IPR000524">
    <property type="entry name" value="Tscrpt_reg_HTH_GntR"/>
</dbReference>